<dbReference type="SUPFAM" id="SSF53335">
    <property type="entry name" value="S-adenosyl-L-methionine-dependent methyltransferases"/>
    <property type="match status" value="1"/>
</dbReference>
<gene>
    <name evidence="6" type="ORF">TeGR_g144</name>
</gene>
<organism evidence="6 7">
    <name type="scientific">Tetraparma gracilis</name>
    <dbReference type="NCBI Taxonomy" id="2962635"/>
    <lineage>
        <taxon>Eukaryota</taxon>
        <taxon>Sar</taxon>
        <taxon>Stramenopiles</taxon>
        <taxon>Ochrophyta</taxon>
        <taxon>Bolidophyceae</taxon>
        <taxon>Parmales</taxon>
        <taxon>Triparmaceae</taxon>
        <taxon>Tetraparma</taxon>
    </lineage>
</organism>
<evidence type="ECO:0000313" key="6">
    <source>
        <dbReference type="EMBL" id="GMI23366.1"/>
    </source>
</evidence>
<name>A0ABQ6MC41_9STRA</name>
<dbReference type="InterPro" id="IPR041698">
    <property type="entry name" value="Methyltransf_25"/>
</dbReference>
<keyword evidence="4" id="KW-0949">S-adenosyl-L-methionine</keyword>
<comment type="caution">
    <text evidence="6">The sequence shown here is derived from an EMBL/GenBank/DDBJ whole genome shotgun (WGS) entry which is preliminary data.</text>
</comment>
<feature type="domain" description="Methyltransferase" evidence="5">
    <location>
        <begin position="150"/>
        <end position="223"/>
    </location>
</feature>
<proteinExistence type="inferred from homology"/>
<dbReference type="InterPro" id="IPR029063">
    <property type="entry name" value="SAM-dependent_MTases_sf"/>
</dbReference>
<dbReference type="Gene3D" id="3.40.50.1950">
    <property type="entry name" value="Flavin prenyltransferase-like"/>
    <property type="match status" value="1"/>
</dbReference>
<dbReference type="SUPFAM" id="SSF52507">
    <property type="entry name" value="Homo-oligomeric flavin-containing Cys decarboxylases, HFCD"/>
    <property type="match status" value="1"/>
</dbReference>
<evidence type="ECO:0000256" key="1">
    <source>
        <dbReference type="ARBA" id="ARBA00010633"/>
    </source>
</evidence>
<keyword evidence="2" id="KW-0489">Methyltransferase</keyword>
<dbReference type="Gene3D" id="3.40.50.150">
    <property type="entry name" value="Vaccinia Virus protein VP39"/>
    <property type="match status" value="1"/>
</dbReference>
<dbReference type="PANTHER" id="PTHR13610">
    <property type="entry name" value="METHYLTRANSFERASE DOMAIN-CONTAINING PROTEIN"/>
    <property type="match status" value="1"/>
</dbReference>
<evidence type="ECO:0000256" key="2">
    <source>
        <dbReference type="ARBA" id="ARBA00022603"/>
    </source>
</evidence>
<dbReference type="InterPro" id="IPR026170">
    <property type="entry name" value="FAM173A/B"/>
</dbReference>
<dbReference type="Pfam" id="PF13649">
    <property type="entry name" value="Methyltransf_25"/>
    <property type="match status" value="1"/>
</dbReference>
<evidence type="ECO:0000259" key="5">
    <source>
        <dbReference type="Pfam" id="PF13649"/>
    </source>
</evidence>
<evidence type="ECO:0000313" key="7">
    <source>
        <dbReference type="Proteomes" id="UP001165060"/>
    </source>
</evidence>
<comment type="similarity">
    <text evidence="1">Belongs to the ANT/ATPSC lysine N-methyltransferase family.</text>
</comment>
<evidence type="ECO:0000256" key="3">
    <source>
        <dbReference type="ARBA" id="ARBA00022679"/>
    </source>
</evidence>
<sequence length="281" mass="29711">MRRHSLQVKEKPCVAAPAMNTEMWTHPLTSPQLSTLAGFFPPGGFTLVPPSSKRLACGTVGIGALASPSSIAAAVDSHLRPGKAARKSSMKAALVRLARERFEASRAAQQGGELAAPISPSPGAVIGRVLALPVVAAALAAAPGPPSAAVYDLGAGDGRWLTAIAKAFGVRCVGVEIDAGRLRACRERIEREGLGGLCEVREQSVFEEVEGMEDASVVVMYLFRDAMAQMAELMKRRRRSVVVVSVGFKLPGFIWDADVIEGAIRAYVYKIDRTEPMAAGS</sequence>
<dbReference type="CDD" id="cd02440">
    <property type="entry name" value="AdoMet_MTases"/>
    <property type="match status" value="1"/>
</dbReference>
<keyword evidence="3" id="KW-0808">Transferase</keyword>
<dbReference type="EMBL" id="BRYB01002652">
    <property type="protein sequence ID" value="GMI23366.1"/>
    <property type="molecule type" value="Genomic_DNA"/>
</dbReference>
<keyword evidence="7" id="KW-1185">Reference proteome</keyword>
<dbReference type="PANTHER" id="PTHR13610:SF11">
    <property type="entry name" value="METHYLTRANSFERASE DOMAIN-CONTAINING PROTEIN"/>
    <property type="match status" value="1"/>
</dbReference>
<dbReference type="InterPro" id="IPR036551">
    <property type="entry name" value="Flavin_trans-like"/>
</dbReference>
<protein>
    <recommendedName>
        <fullName evidence="5">Methyltransferase domain-containing protein</fullName>
    </recommendedName>
</protein>
<dbReference type="Proteomes" id="UP001165060">
    <property type="component" value="Unassembled WGS sequence"/>
</dbReference>
<reference evidence="6 7" key="1">
    <citation type="journal article" date="2023" name="Commun. Biol.">
        <title>Genome analysis of Parmales, the sister group of diatoms, reveals the evolutionary specialization of diatoms from phago-mixotrophs to photoautotrophs.</title>
        <authorList>
            <person name="Ban H."/>
            <person name="Sato S."/>
            <person name="Yoshikawa S."/>
            <person name="Yamada K."/>
            <person name="Nakamura Y."/>
            <person name="Ichinomiya M."/>
            <person name="Sato N."/>
            <person name="Blanc-Mathieu R."/>
            <person name="Endo H."/>
            <person name="Kuwata A."/>
            <person name="Ogata H."/>
        </authorList>
    </citation>
    <scope>NUCLEOTIDE SEQUENCE [LARGE SCALE GENOMIC DNA]</scope>
</reference>
<accession>A0ABQ6MC41</accession>
<evidence type="ECO:0000256" key="4">
    <source>
        <dbReference type="ARBA" id="ARBA00022691"/>
    </source>
</evidence>